<evidence type="ECO:0000256" key="1">
    <source>
        <dbReference type="ARBA" id="ARBA00004496"/>
    </source>
</evidence>
<evidence type="ECO:0000256" key="2">
    <source>
        <dbReference type="ARBA" id="ARBA00008239"/>
    </source>
</evidence>
<protein>
    <recommendedName>
        <fullName evidence="9 10">Chaperone protein HtpG</fullName>
    </recommendedName>
    <alternativeName>
        <fullName evidence="10">Heat shock protein HtpG</fullName>
    </alternativeName>
    <alternativeName>
        <fullName evidence="10">High temperature protein G</fullName>
    </alternativeName>
</protein>
<dbReference type="OrthoDB" id="9802640at2"/>
<evidence type="ECO:0000256" key="6">
    <source>
        <dbReference type="ARBA" id="ARBA00023016"/>
    </source>
</evidence>
<proteinExistence type="inferred from homology"/>
<dbReference type="Pfam" id="PF13589">
    <property type="entry name" value="HATPase_c_3"/>
    <property type="match status" value="1"/>
</dbReference>
<feature type="binding site" evidence="11">
    <location>
        <position position="79"/>
    </location>
    <ligand>
        <name>ATP</name>
        <dbReference type="ChEBI" id="CHEBI:30616"/>
    </ligand>
</feature>
<feature type="binding site" evidence="11">
    <location>
        <begin position="121"/>
        <end position="126"/>
    </location>
    <ligand>
        <name>ATP</name>
        <dbReference type="ChEBI" id="CHEBI:30616"/>
    </ligand>
</feature>
<evidence type="ECO:0000259" key="12">
    <source>
        <dbReference type="SMART" id="SM00387"/>
    </source>
</evidence>
<feature type="binding site" evidence="11">
    <location>
        <position position="84"/>
    </location>
    <ligand>
        <name>ATP</name>
        <dbReference type="ChEBI" id="CHEBI:30616"/>
    </ligand>
</feature>
<dbReference type="HAMAP" id="MF_00505">
    <property type="entry name" value="HSP90"/>
    <property type="match status" value="1"/>
</dbReference>
<organism evidence="13 14">
    <name type="scientific">Succinivibrio dextrinosolvens</name>
    <dbReference type="NCBI Taxonomy" id="83771"/>
    <lineage>
        <taxon>Bacteria</taxon>
        <taxon>Pseudomonadati</taxon>
        <taxon>Pseudomonadota</taxon>
        <taxon>Gammaproteobacteria</taxon>
        <taxon>Aeromonadales</taxon>
        <taxon>Succinivibrionaceae</taxon>
        <taxon>Succinivibrio</taxon>
    </lineage>
</organism>
<dbReference type="InterPro" id="IPR020568">
    <property type="entry name" value="Ribosomal_Su5_D2-typ_SF"/>
</dbReference>
<evidence type="ECO:0000256" key="11">
    <source>
        <dbReference type="PIRSR" id="PIRSR002583-1"/>
    </source>
</evidence>
<feature type="binding site" evidence="11">
    <location>
        <position position="37"/>
    </location>
    <ligand>
        <name>ATP</name>
        <dbReference type="ChEBI" id="CHEBI:30616"/>
    </ligand>
</feature>
<dbReference type="InterPro" id="IPR003594">
    <property type="entry name" value="HATPase_dom"/>
</dbReference>
<dbReference type="Proteomes" id="UP000243374">
    <property type="component" value="Unassembled WGS sequence"/>
</dbReference>
<sequence>MTATVHGFQTQVTKLLDLLANSLYSNKEVFLRELISNASDAIDKLHFMSLTNQDLIKDDPNFKIQIRPDKDAKTLTITDNGIGMTLDEANSHLGTIAESGTEAFMKNLTGDAKRDSQLIGQFGVGFYSSFIVAKKVTVITRSVNASEDEGVKWESEGNGTFTSENIKVPFRGTQIILSLKDDETEFTDTWKLRECITKYSDHISTPVELYEEKYEQPKEGEEKKEPEKKFEYTQINNAQALWTRTPKDVKDEEYIEFYKHLSHDYQDPLTWAHNKVEGDLEYTSLLYVPKMAPWDLYNRQNEHGLKLYVQRVFIMDKAEAFLPNYLRFVKGLVDTNALPLNVSRELLQETAVTRKLKKALTKRVLGMLEKLSKDASKYTEFYKQFGNVLKEGPVEDYDNRDAILKLLRFASTNNDSAECSVSFEDYISRMKEGQDKIYYITAESYEAAKNSPYLEQLKTKGIEVLLMWERVDEWLMGNISEFSGKEFVSANSQDLKLGNLADEEEKKKQETAATENKDLIERFKKALGDKVKDVVVSTRLIDSPSCVISDTNRMMTMQMRRLLEASGQSLPDEKYTLELNPEHKLVQKAYAEMEENRFNQWADLIFEQALLADQGALKDPSTFVKSMNALLLG</sequence>
<dbReference type="SUPFAM" id="SSF110942">
    <property type="entry name" value="HSP90 C-terminal domain"/>
    <property type="match status" value="1"/>
</dbReference>
<comment type="caution">
    <text evidence="10">Lacks conserved residue(s) required for the propagation of feature annotation.</text>
</comment>
<dbReference type="InterPro" id="IPR019805">
    <property type="entry name" value="Heat_shock_protein_90_CS"/>
</dbReference>
<feature type="binding site" evidence="11">
    <location>
        <position position="344"/>
    </location>
    <ligand>
        <name>ATP</name>
        <dbReference type="ChEBI" id="CHEBI:30616"/>
    </ligand>
</feature>
<dbReference type="PANTHER" id="PTHR11528">
    <property type="entry name" value="HEAT SHOCK PROTEIN 90 FAMILY MEMBER"/>
    <property type="match status" value="1"/>
</dbReference>
<dbReference type="GO" id="GO:0140662">
    <property type="term" value="F:ATP-dependent protein folding chaperone"/>
    <property type="evidence" value="ECO:0007669"/>
    <property type="project" value="InterPro"/>
</dbReference>
<dbReference type="CDD" id="cd16927">
    <property type="entry name" value="HATPase_Hsp90-like"/>
    <property type="match status" value="1"/>
</dbReference>
<feature type="region of interest" description="A; substrate-binding" evidence="10">
    <location>
        <begin position="1"/>
        <end position="344"/>
    </location>
</feature>
<feature type="binding site" evidence="11">
    <location>
        <begin position="99"/>
        <end position="100"/>
    </location>
    <ligand>
        <name>ATP</name>
        <dbReference type="ChEBI" id="CHEBI:30616"/>
    </ligand>
</feature>
<keyword evidence="3 10" id="KW-0963">Cytoplasm</keyword>
<dbReference type="Pfam" id="PF00183">
    <property type="entry name" value="HSP90"/>
    <property type="match status" value="1"/>
</dbReference>
<dbReference type="NCBIfam" id="NF003555">
    <property type="entry name" value="PRK05218.1"/>
    <property type="match status" value="1"/>
</dbReference>
<dbReference type="EMBL" id="FOSF01000003">
    <property type="protein sequence ID" value="SFJ81446.1"/>
    <property type="molecule type" value="Genomic_DNA"/>
</dbReference>
<feature type="binding site" evidence="11">
    <location>
        <position position="33"/>
    </location>
    <ligand>
        <name>ATP</name>
        <dbReference type="ChEBI" id="CHEBI:30616"/>
    </ligand>
</feature>
<comment type="function">
    <text evidence="8 10">Molecular chaperone. Has ATPase activity.</text>
</comment>
<dbReference type="PIRSF" id="PIRSF002583">
    <property type="entry name" value="Hsp90"/>
    <property type="match status" value="1"/>
</dbReference>
<evidence type="ECO:0000256" key="7">
    <source>
        <dbReference type="ARBA" id="ARBA00023186"/>
    </source>
</evidence>
<keyword evidence="14" id="KW-1185">Reference proteome</keyword>
<dbReference type="FunFam" id="3.30.565.10:FF:000009">
    <property type="entry name" value="Molecular chaperone HtpG"/>
    <property type="match status" value="1"/>
</dbReference>
<evidence type="ECO:0000313" key="14">
    <source>
        <dbReference type="Proteomes" id="UP000243374"/>
    </source>
</evidence>
<gene>
    <name evidence="10" type="primary">htpG</name>
    <name evidence="13" type="ORF">SAMN04487865_100324</name>
</gene>
<keyword evidence="4 10" id="KW-0547">Nucleotide-binding</keyword>
<accession>A0A662Z6J1</accession>
<dbReference type="InterPro" id="IPR037196">
    <property type="entry name" value="HSP90_C"/>
</dbReference>
<feature type="domain" description="Histidine kinase/HSP90-like ATPase" evidence="12">
    <location>
        <begin position="26"/>
        <end position="183"/>
    </location>
</feature>
<evidence type="ECO:0000256" key="5">
    <source>
        <dbReference type="ARBA" id="ARBA00022840"/>
    </source>
</evidence>
<dbReference type="FunFam" id="3.30.230.80:FF:000002">
    <property type="entry name" value="Molecular chaperone HtpG"/>
    <property type="match status" value="1"/>
</dbReference>
<feature type="region of interest" description="C" evidence="10">
    <location>
        <begin position="562"/>
        <end position="633"/>
    </location>
</feature>
<keyword evidence="7 10" id="KW-0143">Chaperone</keyword>
<comment type="subcellular location">
    <subcellularLocation>
        <location evidence="1 10">Cytoplasm</location>
    </subcellularLocation>
</comment>
<dbReference type="InterPro" id="IPR020575">
    <property type="entry name" value="Hsp90_N"/>
</dbReference>
<evidence type="ECO:0000256" key="8">
    <source>
        <dbReference type="ARBA" id="ARBA00058590"/>
    </source>
</evidence>
<dbReference type="PROSITE" id="PS00298">
    <property type="entry name" value="HSP90"/>
    <property type="match status" value="1"/>
</dbReference>
<dbReference type="InterPro" id="IPR036890">
    <property type="entry name" value="HATPase_C_sf"/>
</dbReference>
<dbReference type="AlphaFoldDB" id="A0A662Z6J1"/>
<dbReference type="Gene3D" id="3.40.50.11260">
    <property type="match status" value="1"/>
</dbReference>
<dbReference type="Gene3D" id="3.30.565.10">
    <property type="entry name" value="Histidine kinase-like ATPase, C-terminal domain"/>
    <property type="match status" value="1"/>
</dbReference>
<dbReference type="GO" id="GO:0005737">
    <property type="term" value="C:cytoplasm"/>
    <property type="evidence" value="ECO:0007669"/>
    <property type="project" value="UniProtKB-SubCell"/>
</dbReference>
<evidence type="ECO:0000256" key="9">
    <source>
        <dbReference type="ARBA" id="ARBA00070675"/>
    </source>
</evidence>
<dbReference type="GO" id="GO:0016887">
    <property type="term" value="F:ATP hydrolysis activity"/>
    <property type="evidence" value="ECO:0007669"/>
    <property type="project" value="InterPro"/>
</dbReference>
<comment type="subunit">
    <text evidence="10">Homodimer.</text>
</comment>
<evidence type="ECO:0000256" key="4">
    <source>
        <dbReference type="ARBA" id="ARBA00022741"/>
    </source>
</evidence>
<keyword evidence="6 10" id="KW-0346">Stress response</keyword>
<evidence type="ECO:0000256" key="3">
    <source>
        <dbReference type="ARBA" id="ARBA00022490"/>
    </source>
</evidence>
<dbReference type="RefSeq" id="WP_074838606.1">
    <property type="nucleotide sequence ID" value="NZ_CP047056.1"/>
</dbReference>
<reference evidence="13 14" key="1">
    <citation type="submission" date="2016-10" db="EMBL/GenBank/DDBJ databases">
        <authorList>
            <person name="Varghese N."/>
            <person name="Submissions S."/>
        </authorList>
    </citation>
    <scope>NUCLEOTIDE SEQUENCE [LARGE SCALE GENOMIC DNA]</scope>
    <source>
        <strain evidence="13 14">22B</strain>
    </source>
</reference>
<evidence type="ECO:0000256" key="10">
    <source>
        <dbReference type="HAMAP-Rule" id="MF_00505"/>
    </source>
</evidence>
<dbReference type="SMART" id="SM00387">
    <property type="entry name" value="HATPase_c"/>
    <property type="match status" value="1"/>
</dbReference>
<feature type="binding site" evidence="11">
    <location>
        <position position="173"/>
    </location>
    <ligand>
        <name>ATP</name>
        <dbReference type="ChEBI" id="CHEBI:30616"/>
    </ligand>
</feature>
<dbReference type="SUPFAM" id="SSF55874">
    <property type="entry name" value="ATPase domain of HSP90 chaperone/DNA topoisomerase II/histidine kinase"/>
    <property type="match status" value="1"/>
</dbReference>
<dbReference type="PRINTS" id="PR00775">
    <property type="entry name" value="HEATSHOCK90"/>
</dbReference>
<keyword evidence="5 10" id="KW-0067">ATP-binding</keyword>
<name>A0A662Z6J1_9GAMM</name>
<dbReference type="InterPro" id="IPR001404">
    <property type="entry name" value="Hsp90_fam"/>
</dbReference>
<comment type="similarity">
    <text evidence="2 10">Belongs to the heat shock protein 90 family.</text>
</comment>
<dbReference type="Gene3D" id="3.30.230.80">
    <property type="match status" value="1"/>
</dbReference>
<dbReference type="GO" id="GO:0005524">
    <property type="term" value="F:ATP binding"/>
    <property type="evidence" value="ECO:0007669"/>
    <property type="project" value="UniProtKB-UniRule"/>
</dbReference>
<dbReference type="GO" id="GO:0051082">
    <property type="term" value="F:unfolded protein binding"/>
    <property type="evidence" value="ECO:0007669"/>
    <property type="project" value="UniProtKB-UniRule"/>
</dbReference>
<evidence type="ECO:0000313" key="13">
    <source>
        <dbReference type="EMBL" id="SFJ81446.1"/>
    </source>
</evidence>
<dbReference type="Gene3D" id="1.20.120.790">
    <property type="entry name" value="Heat shock protein 90, C-terminal domain"/>
    <property type="match status" value="1"/>
</dbReference>
<dbReference type="SUPFAM" id="SSF54211">
    <property type="entry name" value="Ribosomal protein S5 domain 2-like"/>
    <property type="match status" value="1"/>
</dbReference>